<name>A0A8C6V6P2_NAJNA</name>
<keyword evidence="6" id="KW-1185">Reference proteome</keyword>
<organism evidence="5 6">
    <name type="scientific">Naja naja</name>
    <name type="common">Indian cobra</name>
    <dbReference type="NCBI Taxonomy" id="35670"/>
    <lineage>
        <taxon>Eukaryota</taxon>
        <taxon>Metazoa</taxon>
        <taxon>Chordata</taxon>
        <taxon>Craniata</taxon>
        <taxon>Vertebrata</taxon>
        <taxon>Euteleostomi</taxon>
        <taxon>Lepidosauria</taxon>
        <taxon>Squamata</taxon>
        <taxon>Bifurcata</taxon>
        <taxon>Unidentata</taxon>
        <taxon>Episquamata</taxon>
        <taxon>Toxicofera</taxon>
        <taxon>Serpentes</taxon>
        <taxon>Colubroidea</taxon>
        <taxon>Elapidae</taxon>
        <taxon>Elapinae</taxon>
        <taxon>Naja</taxon>
    </lineage>
</organism>
<evidence type="ECO:0000256" key="3">
    <source>
        <dbReference type="PROSITE-ProRule" id="PRU00023"/>
    </source>
</evidence>
<dbReference type="PROSITE" id="PS50297">
    <property type="entry name" value="ANK_REP_REGION"/>
    <property type="match status" value="2"/>
</dbReference>
<dbReference type="Pfam" id="PF00023">
    <property type="entry name" value="Ank"/>
    <property type="match status" value="1"/>
</dbReference>
<dbReference type="OrthoDB" id="20872at2759"/>
<evidence type="ECO:0000256" key="1">
    <source>
        <dbReference type="ARBA" id="ARBA00022737"/>
    </source>
</evidence>
<dbReference type="PROSITE" id="PS50088">
    <property type="entry name" value="ANK_REPEAT"/>
    <property type="match status" value="2"/>
</dbReference>
<dbReference type="AlphaFoldDB" id="A0A8C6V6P2"/>
<reference evidence="5" key="2">
    <citation type="submission" date="2025-09" db="UniProtKB">
        <authorList>
            <consortium name="Ensembl"/>
        </authorList>
    </citation>
    <scope>IDENTIFICATION</scope>
</reference>
<evidence type="ECO:0000256" key="2">
    <source>
        <dbReference type="ARBA" id="ARBA00023043"/>
    </source>
</evidence>
<evidence type="ECO:0000313" key="6">
    <source>
        <dbReference type="Proteomes" id="UP000694559"/>
    </source>
</evidence>
<dbReference type="Pfam" id="PF12796">
    <property type="entry name" value="Ank_2"/>
    <property type="match status" value="1"/>
</dbReference>
<dbReference type="OMA" id="CARMGHI"/>
<dbReference type="SUPFAM" id="SSF48403">
    <property type="entry name" value="Ankyrin repeat"/>
    <property type="match status" value="1"/>
</dbReference>
<feature type="repeat" description="ANK" evidence="3">
    <location>
        <begin position="104"/>
        <end position="136"/>
    </location>
</feature>
<dbReference type="GO" id="GO:0005634">
    <property type="term" value="C:nucleus"/>
    <property type="evidence" value="ECO:0007669"/>
    <property type="project" value="TreeGrafter"/>
</dbReference>
<dbReference type="GO" id="GO:0000976">
    <property type="term" value="F:transcription cis-regulatory region binding"/>
    <property type="evidence" value="ECO:0007669"/>
    <property type="project" value="TreeGrafter"/>
</dbReference>
<evidence type="ECO:0000256" key="4">
    <source>
        <dbReference type="SAM" id="MobiDB-lite"/>
    </source>
</evidence>
<dbReference type="SMART" id="SM00248">
    <property type="entry name" value="ANK"/>
    <property type="match status" value="3"/>
</dbReference>
<dbReference type="PANTHER" id="PTHR24193">
    <property type="entry name" value="ANKYRIN REPEAT PROTEIN"/>
    <property type="match status" value="1"/>
</dbReference>
<feature type="region of interest" description="Disordered" evidence="4">
    <location>
        <begin position="136"/>
        <end position="155"/>
    </location>
</feature>
<dbReference type="InterPro" id="IPR002110">
    <property type="entry name" value="Ankyrin_rpt"/>
</dbReference>
<reference evidence="5" key="1">
    <citation type="submission" date="2025-08" db="UniProtKB">
        <authorList>
            <consortium name="Ensembl"/>
        </authorList>
    </citation>
    <scope>IDENTIFICATION</scope>
</reference>
<feature type="repeat" description="ANK" evidence="3">
    <location>
        <begin position="37"/>
        <end position="69"/>
    </location>
</feature>
<dbReference type="InterPro" id="IPR036770">
    <property type="entry name" value="Ankyrin_rpt-contain_sf"/>
</dbReference>
<dbReference type="Ensembl" id="ENSNNAT00000000470.1">
    <property type="protein sequence ID" value="ENSNNAP00000000447.1"/>
    <property type="gene ID" value="ENSNNAG00000000314.1"/>
</dbReference>
<evidence type="ECO:0000313" key="5">
    <source>
        <dbReference type="Ensembl" id="ENSNNAP00000000447.1"/>
    </source>
</evidence>
<dbReference type="GO" id="GO:0045944">
    <property type="term" value="P:positive regulation of transcription by RNA polymerase II"/>
    <property type="evidence" value="ECO:0007669"/>
    <property type="project" value="TreeGrafter"/>
</dbReference>
<keyword evidence="1" id="KW-0677">Repeat</keyword>
<sequence length="155" mass="16861">TINPACTRAWHRLLRNLLITAAGPPISEGSNKQMENFGESPLHLAARYSRADAARRLLTAGADVNTRDQWGRTPLHSAIAADALGVFQILLRQRQTDLDASADDGTTPLILATRLGVENMVEELVANHADIHAIDKRGVPNPWGLSPSELGRRSE</sequence>
<proteinExistence type="predicted"/>
<dbReference type="InterPro" id="IPR050663">
    <property type="entry name" value="Ankyrin-SOCS_Box"/>
</dbReference>
<keyword evidence="2 3" id="KW-0040">ANK repeat</keyword>
<dbReference type="PANTHER" id="PTHR24193:SF86">
    <property type="entry name" value="GA-BINDING PROTEIN SUBUNIT BETA-2"/>
    <property type="match status" value="1"/>
</dbReference>
<accession>A0A8C6V6P2</accession>
<dbReference type="Proteomes" id="UP000694559">
    <property type="component" value="Unplaced"/>
</dbReference>
<protein>
    <submittedName>
        <fullName evidence="5">Uncharacterized protein</fullName>
    </submittedName>
</protein>
<dbReference type="Gene3D" id="1.25.40.20">
    <property type="entry name" value="Ankyrin repeat-containing domain"/>
    <property type="match status" value="1"/>
</dbReference>
<dbReference type="GeneTree" id="ENSGT00980000198621"/>